<keyword evidence="4" id="KW-1185">Reference proteome</keyword>
<dbReference type="InterPro" id="IPR036237">
    <property type="entry name" value="Xyl_isomerase-like_sf"/>
</dbReference>
<proteinExistence type="predicted"/>
<dbReference type="SUPFAM" id="SSF51658">
    <property type="entry name" value="Xylose isomerase-like"/>
    <property type="match status" value="1"/>
</dbReference>
<sequence length="390" mass="44124">MKQELTYCLNIHPTETWEEVRAALLGPVLQVRDGIAGDGDFPVGLRFSGQALHDLRATEAREDLKTILKRERLRAVTVNGFPYGRFHGTRVKEDVYRPDWREEERLAYTCELADLMAEIAPSEPLVSLSTVPGCLRTLSEGQEGAVADNYLRAVAHMVDLERRTGVRVALAIEPEPACMFETIEETAAFFRDHLLSDSAAERLAAMTDLERDAARAALPRYIGLCYDVCHAAVEFEDPAGSLEMLRRAGVPVHKLQLSAALRVAEVTPQTREALSSFAEPTYLHQVVSRRGDGSLKRLTDLPEALARGAEADGEEWRVHFHVPIFLKDLGAFESTRDFLDEILRLHRHQPISPHLEVETYSWNVLPERLRRERMEEAVLRELRWVSERLA</sequence>
<reference evidence="1 4" key="2">
    <citation type="submission" date="2018-03" db="EMBL/GenBank/DDBJ databases">
        <title>Genomic Encyclopedia of Archaeal and Bacterial Type Strains, Phase II (KMG-II): from individual species to whole genera.</title>
        <authorList>
            <person name="Goeker M."/>
        </authorList>
    </citation>
    <scope>NUCLEOTIDE SEQUENCE [LARGE SCALE GENOMIC DNA]</scope>
    <source>
        <strain evidence="1 4">DSM 29956</strain>
    </source>
</reference>
<dbReference type="EMBL" id="FWFY01000001">
    <property type="protein sequence ID" value="SLN11803.1"/>
    <property type="molecule type" value="Genomic_DNA"/>
</dbReference>
<dbReference type="EMBL" id="PYGB01000003">
    <property type="protein sequence ID" value="PSK87337.1"/>
    <property type="molecule type" value="Genomic_DNA"/>
</dbReference>
<evidence type="ECO:0000313" key="3">
    <source>
        <dbReference type="Proteomes" id="UP000193495"/>
    </source>
</evidence>
<evidence type="ECO:0000313" key="4">
    <source>
        <dbReference type="Proteomes" id="UP000240624"/>
    </source>
</evidence>
<dbReference type="Gene3D" id="3.20.20.150">
    <property type="entry name" value="Divalent-metal-dependent TIM barrel enzymes"/>
    <property type="match status" value="1"/>
</dbReference>
<protein>
    <submittedName>
        <fullName evidence="2">Xylose isomerase-like TIM barrel</fullName>
    </submittedName>
</protein>
<name>A0A1X6Y877_9RHOB</name>
<dbReference type="GO" id="GO:0016853">
    <property type="term" value="F:isomerase activity"/>
    <property type="evidence" value="ECO:0007669"/>
    <property type="project" value="UniProtKB-KW"/>
</dbReference>
<dbReference type="RefSeq" id="WP_085894406.1">
    <property type="nucleotide sequence ID" value="NZ_FWFY01000001.1"/>
</dbReference>
<dbReference type="NCBIfam" id="NF035939">
    <property type="entry name" value="TIM_EboE"/>
    <property type="match status" value="1"/>
</dbReference>
<keyword evidence="2" id="KW-0413">Isomerase</keyword>
<dbReference type="AlphaFoldDB" id="A0A1X6Y877"/>
<gene>
    <name evidence="1" type="ORF">CLV79_103388</name>
    <name evidence="2" type="ORF">LOS8367_00009</name>
</gene>
<reference evidence="2 3" key="1">
    <citation type="submission" date="2017-03" db="EMBL/GenBank/DDBJ databases">
        <authorList>
            <person name="Afonso C.L."/>
            <person name="Miller P.J."/>
            <person name="Scott M.A."/>
            <person name="Spackman E."/>
            <person name="Goraichik I."/>
            <person name="Dimitrov K.M."/>
            <person name="Suarez D.L."/>
            <person name="Swayne D.E."/>
        </authorList>
    </citation>
    <scope>NUCLEOTIDE SEQUENCE [LARGE SCALE GENOMIC DNA]</scope>
    <source>
        <strain evidence="2 3">CECT 8367</strain>
    </source>
</reference>
<dbReference type="OrthoDB" id="9785907at2"/>
<dbReference type="Proteomes" id="UP000193495">
    <property type="component" value="Unassembled WGS sequence"/>
</dbReference>
<accession>A0A1X6Y877</accession>
<evidence type="ECO:0000313" key="2">
    <source>
        <dbReference type="EMBL" id="SLN11803.1"/>
    </source>
</evidence>
<organism evidence="2 3">
    <name type="scientific">Limimaricola soesokkakensis</name>
    <dbReference type="NCBI Taxonomy" id="1343159"/>
    <lineage>
        <taxon>Bacteria</taxon>
        <taxon>Pseudomonadati</taxon>
        <taxon>Pseudomonadota</taxon>
        <taxon>Alphaproteobacteria</taxon>
        <taxon>Rhodobacterales</taxon>
        <taxon>Paracoccaceae</taxon>
        <taxon>Limimaricola</taxon>
    </lineage>
</organism>
<evidence type="ECO:0000313" key="1">
    <source>
        <dbReference type="EMBL" id="PSK87337.1"/>
    </source>
</evidence>
<dbReference type="Proteomes" id="UP000240624">
    <property type="component" value="Unassembled WGS sequence"/>
</dbReference>